<organism evidence="1 2">
    <name type="scientific">Racocetra persica</name>
    <dbReference type="NCBI Taxonomy" id="160502"/>
    <lineage>
        <taxon>Eukaryota</taxon>
        <taxon>Fungi</taxon>
        <taxon>Fungi incertae sedis</taxon>
        <taxon>Mucoromycota</taxon>
        <taxon>Glomeromycotina</taxon>
        <taxon>Glomeromycetes</taxon>
        <taxon>Diversisporales</taxon>
        <taxon>Gigasporaceae</taxon>
        <taxon>Racocetra</taxon>
    </lineage>
</organism>
<evidence type="ECO:0000313" key="1">
    <source>
        <dbReference type="EMBL" id="CAG8730012.1"/>
    </source>
</evidence>
<name>A0ACA9Q103_9GLOM</name>
<dbReference type="Proteomes" id="UP000789920">
    <property type="component" value="Unassembled WGS sequence"/>
</dbReference>
<feature type="non-terminal residue" evidence="1">
    <location>
        <position position="80"/>
    </location>
</feature>
<evidence type="ECO:0000313" key="2">
    <source>
        <dbReference type="Proteomes" id="UP000789920"/>
    </source>
</evidence>
<accession>A0ACA9Q103</accession>
<dbReference type="EMBL" id="CAJVQC010025464">
    <property type="protein sequence ID" value="CAG8730012.1"/>
    <property type="molecule type" value="Genomic_DNA"/>
</dbReference>
<reference evidence="1" key="1">
    <citation type="submission" date="2021-06" db="EMBL/GenBank/DDBJ databases">
        <authorList>
            <person name="Kallberg Y."/>
            <person name="Tangrot J."/>
            <person name="Rosling A."/>
        </authorList>
    </citation>
    <scope>NUCLEOTIDE SEQUENCE</scope>
    <source>
        <strain evidence="1">MA461A</strain>
    </source>
</reference>
<proteinExistence type="predicted"/>
<protein>
    <submittedName>
        <fullName evidence="1">1471_t:CDS:1</fullName>
    </submittedName>
</protein>
<gene>
    <name evidence="1" type="ORF">RPERSI_LOCUS12061</name>
</gene>
<comment type="caution">
    <text evidence="1">The sequence shown here is derived from an EMBL/GenBank/DDBJ whole genome shotgun (WGS) entry which is preliminary data.</text>
</comment>
<sequence length="80" mass="9245">MYTDKGKQKVQIPEKVELDDYDEDDADEFEELEELESFSTDCALSDEESAEEIERDEKIIKIESLAICLAVIEEIPTEKK</sequence>
<keyword evidence="2" id="KW-1185">Reference proteome</keyword>